<name>A0ABN8LF50_9CNID</name>
<sequence length="362" mass="38308">MIHFHQTGVHVVDVVIVVAASDVQNAAIIAVEDVAAAVTAIPCRFQSPLEHVLITHVRRDADVEVVEVVEVAEMPLILAAVTIWEAAVGPLEVFTDQEADAEDVDVVLDLAAAVQMTGVLLVLCAPTAKEVLVLPSLVQDVTLAVAQVLLSLVLSVLLSIIRDANAAKRRHRLESANGHACGLAAAPVLHLIKRQCCGCGDMGCGGCCGPNDWCAGGTMCSNCKGGFYPPITCGGCNTGCCPGITFPCVFGASVNNPGCECCKEKTPPGKCKWPCMWPCCCTCTPPKFEFKPLKPEPVCHCPSPHSHHTACGHHCLKRTGGKGPVKRSLLNEGPSAFLPTPYSYGYAPIISPFYNTLPNMPY</sequence>
<accession>A0ABN8LF50</accession>
<reference evidence="1 2" key="1">
    <citation type="submission" date="2022-05" db="EMBL/GenBank/DDBJ databases">
        <authorList>
            <consortium name="Genoscope - CEA"/>
            <person name="William W."/>
        </authorList>
    </citation>
    <scope>NUCLEOTIDE SEQUENCE [LARGE SCALE GENOMIC DNA]</scope>
</reference>
<dbReference type="Proteomes" id="UP001159427">
    <property type="component" value="Unassembled WGS sequence"/>
</dbReference>
<proteinExistence type="predicted"/>
<gene>
    <name evidence="1" type="ORF">PEVE_00036995</name>
</gene>
<protein>
    <submittedName>
        <fullName evidence="1">Uncharacterized protein</fullName>
    </submittedName>
</protein>
<dbReference type="EMBL" id="CALNXI010000006">
    <property type="protein sequence ID" value="CAH3014167.1"/>
    <property type="molecule type" value="Genomic_DNA"/>
</dbReference>
<comment type="caution">
    <text evidence="1">The sequence shown here is derived from an EMBL/GenBank/DDBJ whole genome shotgun (WGS) entry which is preliminary data.</text>
</comment>
<keyword evidence="2" id="KW-1185">Reference proteome</keyword>
<evidence type="ECO:0000313" key="2">
    <source>
        <dbReference type="Proteomes" id="UP001159427"/>
    </source>
</evidence>
<evidence type="ECO:0000313" key="1">
    <source>
        <dbReference type="EMBL" id="CAH3014167.1"/>
    </source>
</evidence>
<organism evidence="1 2">
    <name type="scientific">Porites evermanni</name>
    <dbReference type="NCBI Taxonomy" id="104178"/>
    <lineage>
        <taxon>Eukaryota</taxon>
        <taxon>Metazoa</taxon>
        <taxon>Cnidaria</taxon>
        <taxon>Anthozoa</taxon>
        <taxon>Hexacorallia</taxon>
        <taxon>Scleractinia</taxon>
        <taxon>Fungiina</taxon>
        <taxon>Poritidae</taxon>
        <taxon>Porites</taxon>
    </lineage>
</organism>